<dbReference type="Proteomes" id="UP000287563">
    <property type="component" value="Unassembled WGS sequence"/>
</dbReference>
<evidence type="ECO:0000256" key="9">
    <source>
        <dbReference type="ARBA" id="ARBA00023014"/>
    </source>
</evidence>
<evidence type="ECO:0000256" key="6">
    <source>
        <dbReference type="ARBA" id="ARBA00022827"/>
    </source>
</evidence>
<dbReference type="Pfam" id="PF10418">
    <property type="entry name" value="DHODB_Fe-S_bind"/>
    <property type="match status" value="1"/>
</dbReference>
<dbReference type="InterPro" id="IPR017938">
    <property type="entry name" value="Riboflavin_synthase-like_b-brl"/>
</dbReference>
<feature type="binding site" evidence="12">
    <location>
        <position position="256"/>
    </location>
    <ligand>
        <name>[2Fe-2S] cluster</name>
        <dbReference type="ChEBI" id="CHEBI:190135"/>
    </ligand>
</feature>
<dbReference type="Pfam" id="PF00175">
    <property type="entry name" value="NAD_binding_1"/>
    <property type="match status" value="1"/>
</dbReference>
<reference evidence="14 15" key="1">
    <citation type="submission" date="2018-11" db="EMBL/GenBank/DDBJ databases">
        <title>Photobacterium sp. BEI247 sp. nov., a marine bacterium isolated from Yongle Blue Hole in the South China Sea.</title>
        <authorList>
            <person name="Wang X."/>
        </authorList>
    </citation>
    <scope>NUCLEOTIDE SEQUENCE [LARGE SCALE GENOMIC DNA]</scope>
    <source>
        <strain evidence="15">BEI247</strain>
    </source>
</reference>
<evidence type="ECO:0000256" key="10">
    <source>
        <dbReference type="ARBA" id="ARBA00034078"/>
    </source>
</evidence>
<protein>
    <submittedName>
        <fullName evidence="14">Oxidoreductase</fullName>
    </submittedName>
</protein>
<gene>
    <name evidence="14" type="ORF">EDI28_15740</name>
</gene>
<dbReference type="Gene3D" id="2.10.240.10">
    <property type="entry name" value="Dihydroorotate dehydrogenase, electron transfer subunit"/>
    <property type="match status" value="1"/>
</dbReference>
<comment type="cofactor">
    <cofactor evidence="10">
        <name>[2Fe-2S] cluster</name>
        <dbReference type="ChEBI" id="CHEBI:190135"/>
    </cofactor>
</comment>
<dbReference type="InterPro" id="IPR001433">
    <property type="entry name" value="OxRdtase_FAD/NAD-bd"/>
</dbReference>
<evidence type="ECO:0000256" key="4">
    <source>
        <dbReference type="ARBA" id="ARBA00022714"/>
    </source>
</evidence>
<evidence type="ECO:0000313" key="14">
    <source>
        <dbReference type="EMBL" id="RWX54550.1"/>
    </source>
</evidence>
<accession>A0A444JN71</accession>
<keyword evidence="6 11" id="KW-0274">FAD</keyword>
<keyword evidence="5 12" id="KW-0479">Metal-binding</keyword>
<dbReference type="AlphaFoldDB" id="A0A444JN71"/>
<evidence type="ECO:0000256" key="3">
    <source>
        <dbReference type="ARBA" id="ARBA00022630"/>
    </source>
</evidence>
<feature type="binding site" evidence="12">
    <location>
        <position position="248"/>
    </location>
    <ligand>
        <name>[2Fe-2S] cluster</name>
        <dbReference type="ChEBI" id="CHEBI:190135"/>
    </ligand>
</feature>
<dbReference type="InterPro" id="IPR019480">
    <property type="entry name" value="Dihydroorotate_DH_Fe-S-bd"/>
</dbReference>
<comment type="cofactor">
    <cofactor evidence="12">
        <name>[2Fe-2S] cluster</name>
        <dbReference type="ChEBI" id="CHEBI:190135"/>
    </cofactor>
    <text evidence="12">Binds 1 [2Fe-2S] cluster per subunit.</text>
</comment>
<dbReference type="PANTHER" id="PTHR43513">
    <property type="entry name" value="DIHYDROOROTATE DEHYDROGENASE B (NAD(+)), ELECTRON TRANSFER SUBUNIT"/>
    <property type="match status" value="1"/>
</dbReference>
<keyword evidence="7" id="KW-0249">Electron transport</keyword>
<evidence type="ECO:0000259" key="13">
    <source>
        <dbReference type="PROSITE" id="PS51384"/>
    </source>
</evidence>
<evidence type="ECO:0000256" key="12">
    <source>
        <dbReference type="PIRSR" id="PIRSR006816-2"/>
    </source>
</evidence>
<organism evidence="14 15">
    <name type="scientific">Photobacterium chitinilyticum</name>
    <dbReference type="NCBI Taxonomy" id="2485123"/>
    <lineage>
        <taxon>Bacteria</taxon>
        <taxon>Pseudomonadati</taxon>
        <taxon>Pseudomonadota</taxon>
        <taxon>Gammaproteobacteria</taxon>
        <taxon>Vibrionales</taxon>
        <taxon>Vibrionaceae</taxon>
        <taxon>Photobacterium</taxon>
    </lineage>
</organism>
<dbReference type="InterPro" id="IPR039261">
    <property type="entry name" value="FNR_nucleotide-bd"/>
</dbReference>
<comment type="caution">
    <text evidence="14">The sequence shown here is derived from an EMBL/GenBank/DDBJ whole genome shotgun (WGS) entry which is preliminary data.</text>
</comment>
<proteinExistence type="inferred from homology"/>
<comment type="similarity">
    <text evidence="1">Belongs to the PyrK family.</text>
</comment>
<keyword evidence="8 12" id="KW-0408">Iron</keyword>
<dbReference type="PIRSF" id="PIRSF006816">
    <property type="entry name" value="Cyc3_hyd_g"/>
    <property type="match status" value="1"/>
</dbReference>
<dbReference type="InterPro" id="IPR037117">
    <property type="entry name" value="Dihydroorotate_DH_ele_sf"/>
</dbReference>
<sequence length="278" mass="31311">MHNLTPSAVQLVDFYDDGEHTRHFHFRLLEEPEITTHEHHAKWRHTQTGQFFMLSVPTFGEAPFSFTEVPDENGYFRALIRRMGAVTSELFELEAGQILGARGPFGAGWPMDEIANKRILAIGGGCGLAPLVSVVNQLIEHQNYTQLSLIYGARSRQTQMLNPERERWQHIIPVYNTIEEGGVNGGDNEYMGTPSDILPTVLDSFGELPEIVLLAGPEAMMYSLAEYLVAYGISDHTIYLSIERRMHCAVGTCGHCYMESKYACTDGPTFRWDQLPKN</sequence>
<dbReference type="Gene3D" id="3.40.50.80">
    <property type="entry name" value="Nucleotide-binding domain of ferredoxin-NADP reductase (FNR) module"/>
    <property type="match status" value="1"/>
</dbReference>
<dbReference type="PRINTS" id="PR00410">
    <property type="entry name" value="PHEHYDRXLASE"/>
</dbReference>
<feature type="binding site" evidence="12">
    <location>
        <position position="264"/>
    </location>
    <ligand>
        <name>[2Fe-2S] cluster</name>
        <dbReference type="ChEBI" id="CHEBI:190135"/>
    </ligand>
</feature>
<keyword evidence="9 12" id="KW-0411">Iron-sulfur</keyword>
<evidence type="ECO:0000256" key="7">
    <source>
        <dbReference type="ARBA" id="ARBA00022982"/>
    </source>
</evidence>
<dbReference type="PROSITE" id="PS51384">
    <property type="entry name" value="FAD_FR"/>
    <property type="match status" value="1"/>
</dbReference>
<keyword evidence="4 12" id="KW-0001">2Fe-2S</keyword>
<keyword evidence="3 11" id="KW-0285">Flavoprotein</keyword>
<dbReference type="EMBL" id="RJLM01000006">
    <property type="protein sequence ID" value="RWX54550.1"/>
    <property type="molecule type" value="Genomic_DNA"/>
</dbReference>
<dbReference type="InterPro" id="IPR012165">
    <property type="entry name" value="Cyt_c3_hydrogenase_gsu"/>
</dbReference>
<keyword evidence="2" id="KW-0813">Transport</keyword>
<dbReference type="GO" id="GO:0016491">
    <property type="term" value="F:oxidoreductase activity"/>
    <property type="evidence" value="ECO:0007669"/>
    <property type="project" value="InterPro"/>
</dbReference>
<evidence type="ECO:0000256" key="8">
    <source>
        <dbReference type="ARBA" id="ARBA00023004"/>
    </source>
</evidence>
<dbReference type="GO" id="GO:0051537">
    <property type="term" value="F:2 iron, 2 sulfur cluster binding"/>
    <property type="evidence" value="ECO:0007669"/>
    <property type="project" value="UniProtKB-KW"/>
</dbReference>
<dbReference type="InterPro" id="IPR050353">
    <property type="entry name" value="PyrK_electron_transfer"/>
</dbReference>
<dbReference type="GO" id="GO:0050660">
    <property type="term" value="F:flavin adenine dinucleotide binding"/>
    <property type="evidence" value="ECO:0007669"/>
    <property type="project" value="InterPro"/>
</dbReference>
<evidence type="ECO:0000256" key="2">
    <source>
        <dbReference type="ARBA" id="ARBA00022448"/>
    </source>
</evidence>
<evidence type="ECO:0000256" key="5">
    <source>
        <dbReference type="ARBA" id="ARBA00022723"/>
    </source>
</evidence>
<dbReference type="OrthoDB" id="9796486at2"/>
<feature type="binding site" evidence="11">
    <location>
        <begin position="79"/>
        <end position="81"/>
    </location>
    <ligand>
        <name>FAD</name>
        <dbReference type="ChEBI" id="CHEBI:57692"/>
    </ligand>
</feature>
<dbReference type="GO" id="GO:0046872">
    <property type="term" value="F:metal ion binding"/>
    <property type="evidence" value="ECO:0007669"/>
    <property type="project" value="UniProtKB-KW"/>
</dbReference>
<comment type="cofactor">
    <cofactor evidence="11">
        <name>FAD</name>
        <dbReference type="ChEBI" id="CHEBI:57692"/>
    </cofactor>
    <text evidence="11">Binds 1 FAD per subunit.</text>
</comment>
<feature type="domain" description="FAD-binding FR-type" evidence="13">
    <location>
        <begin position="4"/>
        <end position="111"/>
    </location>
</feature>
<keyword evidence="15" id="KW-1185">Reference proteome</keyword>
<dbReference type="GO" id="GO:0006221">
    <property type="term" value="P:pyrimidine nucleotide biosynthetic process"/>
    <property type="evidence" value="ECO:0007669"/>
    <property type="project" value="InterPro"/>
</dbReference>
<name>A0A444JN71_9GAMM</name>
<dbReference type="RefSeq" id="WP_128784820.1">
    <property type="nucleotide sequence ID" value="NZ_RJLM01000006.1"/>
</dbReference>
<dbReference type="Gene3D" id="2.40.30.10">
    <property type="entry name" value="Translation factors"/>
    <property type="match status" value="1"/>
</dbReference>
<dbReference type="SUPFAM" id="SSF52343">
    <property type="entry name" value="Ferredoxin reductase-like, C-terminal NADP-linked domain"/>
    <property type="match status" value="1"/>
</dbReference>
<dbReference type="InterPro" id="IPR017927">
    <property type="entry name" value="FAD-bd_FR_type"/>
</dbReference>
<feature type="binding site" evidence="12">
    <location>
        <position position="253"/>
    </location>
    <ligand>
        <name>[2Fe-2S] cluster</name>
        <dbReference type="ChEBI" id="CHEBI:190135"/>
    </ligand>
</feature>
<dbReference type="PANTHER" id="PTHR43513:SF3">
    <property type="entry name" value="DIHYDROOROTATE DEHYDROGENASE B (NAD(+)), ELECTRON TRANSFER SUBUNIT-RELATED"/>
    <property type="match status" value="1"/>
</dbReference>
<evidence type="ECO:0000313" key="15">
    <source>
        <dbReference type="Proteomes" id="UP000287563"/>
    </source>
</evidence>
<dbReference type="CDD" id="cd06221">
    <property type="entry name" value="sulfite_reductase_like"/>
    <property type="match status" value="1"/>
</dbReference>
<evidence type="ECO:0000256" key="1">
    <source>
        <dbReference type="ARBA" id="ARBA00006422"/>
    </source>
</evidence>
<dbReference type="SUPFAM" id="SSF63380">
    <property type="entry name" value="Riboflavin synthase domain-like"/>
    <property type="match status" value="1"/>
</dbReference>
<evidence type="ECO:0000256" key="11">
    <source>
        <dbReference type="PIRSR" id="PIRSR006816-1"/>
    </source>
</evidence>